<dbReference type="KEGG" id="tasa:A1Q1_01135"/>
<dbReference type="GeneID" id="25984649"/>
<protein>
    <recommendedName>
        <fullName evidence="3">F-box domain-containing protein</fullName>
    </recommendedName>
</protein>
<evidence type="ECO:0008006" key="3">
    <source>
        <dbReference type="Google" id="ProtNLM"/>
    </source>
</evidence>
<name>J5QY41_TRIAS</name>
<sequence>MTVINHNSFPHIIDCIWQNLDYEGQLFARAVCRQWRDRADSRLRYISFHFQQTKTRRRCETVYSRDLATPFAPAVRLHNLEHWLPAQGLMRKTARESVRRRTAPIESRPPSRADIINYQLATAIMRTARVIDFVGFWDRYAMCLPSGVFLDQRYSPPFDQCIIRWFEGSISPRAPETFVDEEASFSADVVMLELRSDWAVQTLFAPAFRNRRKKVIINYACYTNPTTLSLDYSVIGYEVLYVSDVPVVVVLHNRIDASTDSDHETLQTRLIREYSNLVHIGCTIDIVGLEEFLPPGTLAPYVKLVKEEIMKGRFMYEIEDEEDWQYDEDLKYWWTPEVENLDRLRFWTHAEYREHVGDEMYRIHTVR</sequence>
<dbReference type="AlphaFoldDB" id="J5QY41"/>
<dbReference type="HOGENOM" id="CLU_790337_0_0_1"/>
<dbReference type="RefSeq" id="XP_014180885.1">
    <property type="nucleotide sequence ID" value="XM_014325410.1"/>
</dbReference>
<evidence type="ECO:0000313" key="2">
    <source>
        <dbReference type="Proteomes" id="UP000002748"/>
    </source>
</evidence>
<proteinExistence type="predicted"/>
<accession>J5QY41</accession>
<dbReference type="VEuPathDB" id="FungiDB:A1Q1_01135"/>
<dbReference type="Proteomes" id="UP000002748">
    <property type="component" value="Unassembled WGS sequence"/>
</dbReference>
<gene>
    <name evidence="1" type="ORF">A1Q1_01135</name>
</gene>
<dbReference type="EMBL" id="ALBS01000160">
    <property type="protein sequence ID" value="EJT49713.1"/>
    <property type="molecule type" value="Genomic_DNA"/>
</dbReference>
<reference evidence="1 2" key="1">
    <citation type="journal article" date="2012" name="Eukaryot. Cell">
        <title>Draft genome sequence of CBS 2479, the standard type strain of Trichosporon asahii.</title>
        <authorList>
            <person name="Yang R.Y."/>
            <person name="Li H.T."/>
            <person name="Zhu H."/>
            <person name="Zhou G.P."/>
            <person name="Wang M."/>
            <person name="Wang L."/>
        </authorList>
    </citation>
    <scope>NUCLEOTIDE SEQUENCE [LARGE SCALE GENOMIC DNA]</scope>
    <source>
        <strain evidence="2">ATCC 90039 / CBS 2479 / JCM 2466 / KCTC 7840 / NCYC 2677 / UAMH 7654</strain>
    </source>
</reference>
<organism evidence="1 2">
    <name type="scientific">Trichosporon asahii var. asahii (strain ATCC 90039 / CBS 2479 / JCM 2466 / KCTC 7840 / NBRC 103889/ NCYC 2677 / UAMH 7654)</name>
    <name type="common">Yeast</name>
    <dbReference type="NCBI Taxonomy" id="1186058"/>
    <lineage>
        <taxon>Eukaryota</taxon>
        <taxon>Fungi</taxon>
        <taxon>Dikarya</taxon>
        <taxon>Basidiomycota</taxon>
        <taxon>Agaricomycotina</taxon>
        <taxon>Tremellomycetes</taxon>
        <taxon>Trichosporonales</taxon>
        <taxon>Trichosporonaceae</taxon>
        <taxon>Trichosporon</taxon>
    </lineage>
</organism>
<evidence type="ECO:0000313" key="1">
    <source>
        <dbReference type="EMBL" id="EJT49713.1"/>
    </source>
</evidence>
<comment type="caution">
    <text evidence="1">The sequence shown here is derived from an EMBL/GenBank/DDBJ whole genome shotgun (WGS) entry which is preliminary data.</text>
</comment>